<dbReference type="EMBL" id="KB030979">
    <property type="protein sequence ID" value="ELK07395.1"/>
    <property type="molecule type" value="Genomic_DNA"/>
</dbReference>
<accession>L5K7C8</accession>
<feature type="region of interest" description="Disordered" evidence="1">
    <location>
        <begin position="97"/>
        <end position="119"/>
    </location>
</feature>
<reference evidence="3" key="1">
    <citation type="journal article" date="2013" name="Science">
        <title>Comparative analysis of bat genomes provides insight into the evolution of flight and immunity.</title>
        <authorList>
            <person name="Zhang G."/>
            <person name="Cowled C."/>
            <person name="Shi Z."/>
            <person name="Huang Z."/>
            <person name="Bishop-Lilly K.A."/>
            <person name="Fang X."/>
            <person name="Wynne J.W."/>
            <person name="Xiong Z."/>
            <person name="Baker M.L."/>
            <person name="Zhao W."/>
            <person name="Tachedjian M."/>
            <person name="Zhu Y."/>
            <person name="Zhou P."/>
            <person name="Jiang X."/>
            <person name="Ng J."/>
            <person name="Yang L."/>
            <person name="Wu L."/>
            <person name="Xiao J."/>
            <person name="Feng Y."/>
            <person name="Chen Y."/>
            <person name="Sun X."/>
            <person name="Zhang Y."/>
            <person name="Marsh G.A."/>
            <person name="Crameri G."/>
            <person name="Broder C.C."/>
            <person name="Frey K.G."/>
            <person name="Wang L.F."/>
            <person name="Wang J."/>
        </authorList>
    </citation>
    <scope>NUCLEOTIDE SEQUENCE [LARGE SCALE GENOMIC DNA]</scope>
</reference>
<proteinExistence type="predicted"/>
<sequence>MKRCPQASSRPRGSSSPPFPARPWAHIPRVLWRTHATSLSRRQSAQGSEAVLTLLHCPKWARNHRKWRQKVSSRQSHGPQGFHDLRGLLQPMAPKASTTYVGSSRGDATPRVTPRKATPISPLLASPRVLCTLGLAQGLDDPSNSWTTSSLQALVAQMCKRQKGPH</sequence>
<evidence type="ECO:0000313" key="3">
    <source>
        <dbReference type="Proteomes" id="UP000010552"/>
    </source>
</evidence>
<gene>
    <name evidence="2" type="ORF">PAL_GLEAN10012703</name>
</gene>
<organism evidence="2 3">
    <name type="scientific">Pteropus alecto</name>
    <name type="common">Black flying fox</name>
    <dbReference type="NCBI Taxonomy" id="9402"/>
    <lineage>
        <taxon>Eukaryota</taxon>
        <taxon>Metazoa</taxon>
        <taxon>Chordata</taxon>
        <taxon>Craniata</taxon>
        <taxon>Vertebrata</taxon>
        <taxon>Euteleostomi</taxon>
        <taxon>Mammalia</taxon>
        <taxon>Eutheria</taxon>
        <taxon>Laurasiatheria</taxon>
        <taxon>Chiroptera</taxon>
        <taxon>Yinpterochiroptera</taxon>
        <taxon>Pteropodoidea</taxon>
        <taxon>Pteropodidae</taxon>
        <taxon>Pteropodinae</taxon>
        <taxon>Pteropus</taxon>
    </lineage>
</organism>
<evidence type="ECO:0000256" key="1">
    <source>
        <dbReference type="SAM" id="MobiDB-lite"/>
    </source>
</evidence>
<evidence type="ECO:0000313" key="2">
    <source>
        <dbReference type="EMBL" id="ELK07395.1"/>
    </source>
</evidence>
<dbReference type="Proteomes" id="UP000010552">
    <property type="component" value="Unassembled WGS sequence"/>
</dbReference>
<feature type="region of interest" description="Disordered" evidence="1">
    <location>
        <begin position="1"/>
        <end position="23"/>
    </location>
</feature>
<name>L5K7C8_PTEAL</name>
<dbReference type="InParanoid" id="L5K7C8"/>
<keyword evidence="3" id="KW-1185">Reference proteome</keyword>
<dbReference type="AlphaFoldDB" id="L5K7C8"/>
<protein>
    <submittedName>
        <fullName evidence="2">Uncharacterized protein</fullName>
    </submittedName>
</protein>